<organism evidence="3 4">
    <name type="scientific">Streptomyces pluripotens</name>
    <dbReference type="NCBI Taxonomy" id="1355015"/>
    <lineage>
        <taxon>Bacteria</taxon>
        <taxon>Bacillati</taxon>
        <taxon>Actinomycetota</taxon>
        <taxon>Actinomycetes</taxon>
        <taxon>Kitasatosporales</taxon>
        <taxon>Streptomycetaceae</taxon>
        <taxon>Streptomyces</taxon>
    </lineage>
</organism>
<evidence type="ECO:0000313" key="4">
    <source>
        <dbReference type="Proteomes" id="UP000031501"/>
    </source>
</evidence>
<dbReference type="AlphaFoldDB" id="A0A221P0G9"/>
<feature type="compositionally biased region" description="Basic residues" evidence="1">
    <location>
        <begin position="54"/>
        <end position="63"/>
    </location>
</feature>
<reference evidence="3 4" key="1">
    <citation type="submission" date="2017-07" db="EMBL/GenBank/DDBJ databases">
        <title>Genome sequence of Streptomyces pluripotens MUSC 137T.</title>
        <authorList>
            <person name="Ser H.-L."/>
            <person name="Lee L.-H."/>
        </authorList>
    </citation>
    <scope>NUCLEOTIDE SEQUENCE [LARGE SCALE GENOMIC DNA]</scope>
    <source>
        <strain evidence="3 4">MUSC 137</strain>
    </source>
</reference>
<dbReference type="OrthoDB" id="3853749at2"/>
<keyword evidence="2" id="KW-1133">Transmembrane helix</keyword>
<accession>A0A221P0G9</accession>
<dbReference type="STRING" id="1355015.LK06_017585"/>
<dbReference type="EMBL" id="CP022433">
    <property type="protein sequence ID" value="ASN25710.1"/>
    <property type="molecule type" value="Genomic_DNA"/>
</dbReference>
<keyword evidence="2" id="KW-0812">Transmembrane</keyword>
<protein>
    <recommendedName>
        <fullName evidence="5">Secreted protein</fullName>
    </recommendedName>
</protein>
<dbReference type="KEGG" id="splu:LK06_017585"/>
<keyword evidence="4" id="KW-1185">Reference proteome</keyword>
<gene>
    <name evidence="3" type="ORF">LK07_18740</name>
</gene>
<feature type="transmembrane region" description="Helical" evidence="2">
    <location>
        <begin position="65"/>
        <end position="89"/>
    </location>
</feature>
<evidence type="ECO:0000256" key="1">
    <source>
        <dbReference type="SAM" id="MobiDB-lite"/>
    </source>
</evidence>
<dbReference type="RefSeq" id="WP_052270087.1">
    <property type="nucleotide sequence ID" value="NZ_CP022433.1"/>
</dbReference>
<evidence type="ECO:0000313" key="3">
    <source>
        <dbReference type="EMBL" id="ASN25710.1"/>
    </source>
</evidence>
<sequence length="309" mass="32316">MNRGHENGTGMPADATGRHVEADGAPRGADGAQPEVRGDLADTAGGPAETPGRARGRGGSRRRTAGVVGTVLLAVAVVAGAGCTAVTVLHADRDPGKPVWKFPKVGGSDGTDDEVRSGSTDGVSALRAMLVPYQKSGYSQGPDIAGFGSDAQLTGREATALRKQSIRDLPPQARRKLDDLIDHQHIKGMVMRSYEHEGSISSPFDKPFTIGFQLVEMENRGAAEKLATAGAGLLKSFGEGPEIPGHENAVCVLEPTRDSGKLDRMLCSARVGDVLFSARVCGVHRLAAHTVALFVGEQLDRIKDPGKAV</sequence>
<keyword evidence="2" id="KW-0472">Membrane</keyword>
<evidence type="ECO:0000256" key="2">
    <source>
        <dbReference type="SAM" id="Phobius"/>
    </source>
</evidence>
<proteinExistence type="predicted"/>
<evidence type="ECO:0008006" key="5">
    <source>
        <dbReference type="Google" id="ProtNLM"/>
    </source>
</evidence>
<feature type="region of interest" description="Disordered" evidence="1">
    <location>
        <begin position="100"/>
        <end position="119"/>
    </location>
</feature>
<name>A0A221P0G9_9ACTN</name>
<feature type="region of interest" description="Disordered" evidence="1">
    <location>
        <begin position="1"/>
        <end position="63"/>
    </location>
</feature>
<dbReference type="Proteomes" id="UP000031501">
    <property type="component" value="Chromosome"/>
</dbReference>